<keyword evidence="1" id="KW-1185">Reference proteome</keyword>
<protein>
    <submittedName>
        <fullName evidence="2">Uncharacterized protein LOC142172009</fullName>
    </submittedName>
</protein>
<name>A0AC58T3Q5_TOBAC</name>
<reference evidence="1" key="1">
    <citation type="journal article" date="2014" name="Nat. Commun.">
        <title>The tobacco genome sequence and its comparison with those of tomato and potato.</title>
        <authorList>
            <person name="Sierro N."/>
            <person name="Battey J.N."/>
            <person name="Ouadi S."/>
            <person name="Bakaher N."/>
            <person name="Bovet L."/>
            <person name="Willig A."/>
            <person name="Goepfert S."/>
            <person name="Peitsch M.C."/>
            <person name="Ivanov N.V."/>
        </authorList>
    </citation>
    <scope>NUCLEOTIDE SEQUENCE [LARGE SCALE GENOMIC DNA]</scope>
</reference>
<dbReference type="RefSeq" id="XP_075091859.1">
    <property type="nucleotide sequence ID" value="XM_075235758.1"/>
</dbReference>
<sequence length="413" mass="45866">MVSESSSIPREFIFQLFFVLHFLCSSLYSTVAPETPLIPAPQTSTRNGVTLDDNHPYFLHSLYAPGMSLVNAVFDGRGYQGWKRSVLIALSAKSKLGFIDGTCPAPAIASKDYQPWSRCNDMVISWLLNSLSKDIGDSVIYSKTTKELWTGLEHRFGQSNEAKLYYLQKELAGLVQGTSDIATYFIKLKCLWDELDSLNTNIKCTCTCICEGKKVVEKSQEDQRLIQFLMGWNEAYGQARGTILIMNPLPNINHAYSLILQDENQKEFQKPANGFQKSGSPPQMKSVPKARKGKFNPNVSCTYCKKIDHSVADCYRIIGFPYGFEFTNGKQGQGPIRGNGAFSGDQGDDLTSNEVMNQHLSREQFSQLVQLIKQVKVTDAVSSNSEINANAVAGTIIKYSGSCFQFTIQAPGL</sequence>
<evidence type="ECO:0000313" key="2">
    <source>
        <dbReference type="RefSeq" id="XP_075091859.1"/>
    </source>
</evidence>
<evidence type="ECO:0000313" key="1">
    <source>
        <dbReference type="Proteomes" id="UP000790787"/>
    </source>
</evidence>
<gene>
    <name evidence="2" type="primary">LOC142172009</name>
</gene>
<organism evidence="1 2">
    <name type="scientific">Nicotiana tabacum</name>
    <name type="common">Common tobacco</name>
    <dbReference type="NCBI Taxonomy" id="4097"/>
    <lineage>
        <taxon>Eukaryota</taxon>
        <taxon>Viridiplantae</taxon>
        <taxon>Streptophyta</taxon>
        <taxon>Embryophyta</taxon>
        <taxon>Tracheophyta</taxon>
        <taxon>Spermatophyta</taxon>
        <taxon>Magnoliopsida</taxon>
        <taxon>eudicotyledons</taxon>
        <taxon>Gunneridae</taxon>
        <taxon>Pentapetalae</taxon>
        <taxon>asterids</taxon>
        <taxon>lamiids</taxon>
        <taxon>Solanales</taxon>
        <taxon>Solanaceae</taxon>
        <taxon>Nicotianoideae</taxon>
        <taxon>Nicotianeae</taxon>
        <taxon>Nicotiana</taxon>
    </lineage>
</organism>
<accession>A0AC58T3Q5</accession>
<proteinExistence type="predicted"/>
<reference evidence="2" key="2">
    <citation type="submission" date="2025-08" db="UniProtKB">
        <authorList>
            <consortium name="RefSeq"/>
        </authorList>
    </citation>
    <scope>IDENTIFICATION</scope>
    <source>
        <tissue evidence="2">Leaf</tissue>
    </source>
</reference>
<dbReference type="Proteomes" id="UP000790787">
    <property type="component" value="Chromosome 17"/>
</dbReference>